<accession>F5S6S4</accession>
<dbReference type="Proteomes" id="UP000004207">
    <property type="component" value="Unassembled WGS sequence"/>
</dbReference>
<dbReference type="STRING" id="504.KKKWG1_1642"/>
<comment type="caution">
    <text evidence="2">The sequence shown here is derived from an EMBL/GenBank/DDBJ whole genome shotgun (WGS) entry which is preliminary data.</text>
</comment>
<dbReference type="InterPro" id="IPR055245">
    <property type="entry name" value="HTH_proteobacteria"/>
</dbReference>
<dbReference type="AlphaFoldDB" id="F5S6S4"/>
<dbReference type="HOGENOM" id="CLU_2538079_0_0_4"/>
<gene>
    <name evidence="2" type="ORF">HMPREF0476_0907</name>
</gene>
<protein>
    <recommendedName>
        <fullName evidence="1">Winged helix-turn-helix domain-containing protein</fullName>
    </recommendedName>
</protein>
<proteinExistence type="predicted"/>
<organism evidence="2 3">
    <name type="scientific">Kingella kingae ATCC 23330</name>
    <dbReference type="NCBI Taxonomy" id="887327"/>
    <lineage>
        <taxon>Bacteria</taxon>
        <taxon>Pseudomonadati</taxon>
        <taxon>Pseudomonadota</taxon>
        <taxon>Betaproteobacteria</taxon>
        <taxon>Neisseriales</taxon>
        <taxon>Neisseriaceae</taxon>
        <taxon>Kingella</taxon>
    </lineage>
</organism>
<evidence type="ECO:0000313" key="3">
    <source>
        <dbReference type="Proteomes" id="UP000004207"/>
    </source>
</evidence>
<feature type="domain" description="Winged helix-turn-helix" evidence="1">
    <location>
        <begin position="33"/>
        <end position="77"/>
    </location>
</feature>
<keyword evidence="3" id="KW-1185">Reference proteome</keyword>
<sequence length="99" mass="11730">MHKANRASELCLRKVIMQPINPKDKPYPFKKGSQCDRIVQYLLTGRRIRNYEIREKFRCLSHTVRISEIRAHGFAVQAVLVDREQGIFEYWLPQVEGEK</sequence>
<name>F5S6S4_KINKI</name>
<reference evidence="2 3" key="1">
    <citation type="submission" date="2011-04" db="EMBL/GenBank/DDBJ databases">
        <authorList>
            <person name="Muzny D."/>
            <person name="Qin X."/>
            <person name="Deng J."/>
            <person name="Jiang H."/>
            <person name="Liu Y."/>
            <person name="Qu J."/>
            <person name="Song X.-Z."/>
            <person name="Zhang L."/>
            <person name="Thornton R."/>
            <person name="Coyle M."/>
            <person name="Francisco L."/>
            <person name="Jackson L."/>
            <person name="Javaid M."/>
            <person name="Korchina V."/>
            <person name="Kovar C."/>
            <person name="Mata R."/>
            <person name="Mathew T."/>
            <person name="Ngo R."/>
            <person name="Nguyen L."/>
            <person name="Nguyen N."/>
            <person name="Okwuonu G."/>
            <person name="Ongeri F."/>
            <person name="Pham C."/>
            <person name="Simmons D."/>
            <person name="Wilczek-Boney K."/>
            <person name="Hale W."/>
            <person name="Jakkamsetti A."/>
            <person name="Pham P."/>
            <person name="Ruth R."/>
            <person name="San Lucas F."/>
            <person name="Warren J."/>
            <person name="Zhang J."/>
            <person name="Zhao Z."/>
            <person name="Zhou C."/>
            <person name="Zhu D."/>
            <person name="Lee S."/>
            <person name="Bess C."/>
            <person name="Blankenburg K."/>
            <person name="Forbes L."/>
            <person name="Fu Q."/>
            <person name="Gubbala S."/>
            <person name="Hirani K."/>
            <person name="Jayaseelan J.C."/>
            <person name="Lara F."/>
            <person name="Munidasa M."/>
            <person name="Palculict T."/>
            <person name="Patil S."/>
            <person name="Pu L.-L."/>
            <person name="Saada N."/>
            <person name="Tang L."/>
            <person name="Weissenberger G."/>
            <person name="Zhu Y."/>
            <person name="Hemphill L."/>
            <person name="Shang Y."/>
            <person name="Youmans B."/>
            <person name="Ayvaz T."/>
            <person name="Ross M."/>
            <person name="Santibanez J."/>
            <person name="Aqrawi P."/>
            <person name="Gross S."/>
            <person name="Joshi V."/>
            <person name="Fowler G."/>
            <person name="Nazareth L."/>
            <person name="Reid J."/>
            <person name="Worley K."/>
            <person name="Petrosino J."/>
            <person name="Highlander S."/>
            <person name="Gibbs R."/>
        </authorList>
    </citation>
    <scope>NUCLEOTIDE SEQUENCE [LARGE SCALE GENOMIC DNA]</scope>
    <source>
        <strain evidence="2 3">ATCC 23330</strain>
    </source>
</reference>
<evidence type="ECO:0000259" key="1">
    <source>
        <dbReference type="Pfam" id="PF14090"/>
    </source>
</evidence>
<evidence type="ECO:0000313" key="2">
    <source>
        <dbReference type="EMBL" id="EGK09243.1"/>
    </source>
</evidence>
<dbReference type="Pfam" id="PF14090">
    <property type="entry name" value="HTH_39"/>
    <property type="match status" value="1"/>
</dbReference>
<dbReference type="EMBL" id="AFHS01000036">
    <property type="protein sequence ID" value="EGK09243.1"/>
    <property type="molecule type" value="Genomic_DNA"/>
</dbReference>